<dbReference type="InterPro" id="IPR052341">
    <property type="entry name" value="LOG_family_nucleotidases"/>
</dbReference>
<comment type="catalytic activity">
    <reaction evidence="1">
        <text>AMP + H2O = D-ribose 5-phosphate + adenine</text>
        <dbReference type="Rhea" id="RHEA:20129"/>
        <dbReference type="ChEBI" id="CHEBI:15377"/>
        <dbReference type="ChEBI" id="CHEBI:16708"/>
        <dbReference type="ChEBI" id="CHEBI:78346"/>
        <dbReference type="ChEBI" id="CHEBI:456215"/>
        <dbReference type="EC" id="3.2.2.4"/>
    </reaction>
</comment>
<reference evidence="5 6" key="1">
    <citation type="submission" date="2024-07" db="EMBL/GenBank/DDBJ databases">
        <title>A survey of Mimosa microsymbionts across Brazilian biomes reveals a high diversity of Paraburkholderia nodulating endemic species, but also that Cupriavidus is common as a symbiont of widespread species.</title>
        <authorList>
            <person name="Rouws L."/>
            <person name="Barauna A."/>
            <person name="Beukes C."/>
            <person name="Rouws J.R.C."/>
            <person name="De Faria S.M."/>
            <person name="Gross E."/>
            <person name="Bueno Dos Reis Junior F."/>
            <person name="Simon M.F."/>
            <person name="Maluk M."/>
            <person name="Odee D.W."/>
            <person name="Kenicer G."/>
            <person name="Young J.P.W."/>
            <person name="Reis V.M."/>
            <person name="Zilli J."/>
            <person name="James E.K."/>
        </authorList>
    </citation>
    <scope>NUCLEOTIDE SEQUENCE [LARGE SCALE GENOMIC DNA]</scope>
    <source>
        <strain evidence="5 6">BR14375</strain>
    </source>
</reference>
<name>A0ABV3WES5_9BURK</name>
<keyword evidence="6" id="KW-1185">Reference proteome</keyword>
<accession>A0ABV3WES5</accession>
<gene>
    <name evidence="5" type="ORF">AB3X84_17195</name>
</gene>
<dbReference type="EC" id="3.2.2.4" evidence="2"/>
<dbReference type="SUPFAM" id="SSF102405">
    <property type="entry name" value="MCP/YpsA-like"/>
    <property type="match status" value="1"/>
</dbReference>
<dbReference type="PANTHER" id="PTHR43393:SF3">
    <property type="entry name" value="LYSINE DECARBOXYLASE-LIKE PROTEIN"/>
    <property type="match status" value="1"/>
</dbReference>
<organism evidence="5 6">
    <name type="scientific">Paraburkholderia phenoliruptrix</name>
    <dbReference type="NCBI Taxonomy" id="252970"/>
    <lineage>
        <taxon>Bacteria</taxon>
        <taxon>Pseudomonadati</taxon>
        <taxon>Pseudomonadota</taxon>
        <taxon>Betaproteobacteria</taxon>
        <taxon>Burkholderiales</taxon>
        <taxon>Burkholderiaceae</taxon>
        <taxon>Paraburkholderia</taxon>
    </lineage>
</organism>
<evidence type="ECO:0000256" key="3">
    <source>
        <dbReference type="ARBA" id="ARBA00031983"/>
    </source>
</evidence>
<protein>
    <recommendedName>
        <fullName evidence="3">AMP nucleosidase</fullName>
        <ecNumber evidence="2">3.2.2.4</ecNumber>
    </recommendedName>
    <alternativeName>
        <fullName evidence="3">AMP nucleosidase</fullName>
    </alternativeName>
</protein>
<keyword evidence="5" id="KW-0378">Hydrolase</keyword>
<dbReference type="Proteomes" id="UP001558535">
    <property type="component" value="Unassembled WGS sequence"/>
</dbReference>
<dbReference type="InterPro" id="IPR031100">
    <property type="entry name" value="LOG_fam"/>
</dbReference>
<keyword evidence="5" id="KW-0326">Glycosidase</keyword>
<evidence type="ECO:0000313" key="6">
    <source>
        <dbReference type="Proteomes" id="UP001558535"/>
    </source>
</evidence>
<feature type="compositionally biased region" description="Low complexity" evidence="4">
    <location>
        <begin position="11"/>
        <end position="22"/>
    </location>
</feature>
<proteinExistence type="predicted"/>
<dbReference type="PANTHER" id="PTHR43393">
    <property type="entry name" value="CYTOKININ RIBOSIDE 5'-MONOPHOSPHATE PHOSPHORIBOHYDROLASE"/>
    <property type="match status" value="1"/>
</dbReference>
<dbReference type="GO" id="GO:0016798">
    <property type="term" value="F:hydrolase activity, acting on glycosyl bonds"/>
    <property type="evidence" value="ECO:0007669"/>
    <property type="project" value="UniProtKB-KW"/>
</dbReference>
<sequence>MTLIDKLSRTSANASANANANAPARHAPDEPQSPREATLLLPEPVPASTWHADRACGARAERVRRLIESPTYLQADEDPDFLRRPEMCGVRLQLDYWKTEQTLQRHGIAHTIVVYGSTRIVAPAAARRLMRNAQRICESAPENPAHQRALRSAKQVLARSRYYSIARELGRIVGRARCSAALSSLATVTGGGPGIMEAANRGAHGVGAPSIGLNIALPREQQPNPYLTPELCFRFHYFAIRKLHLLERAQAAVFFPGGFGTCDELFEVLTLLQTSKIRPLPVVLVGESFWRRAIDFDFLISEGMIAPEDMALFSFCETAPEIWATVARWHRQRETQATCVTCVPVTKECAIESLAASSPHLHG</sequence>
<dbReference type="EMBL" id="JBFPKE010000005">
    <property type="protein sequence ID" value="MEX3751728.1"/>
    <property type="molecule type" value="Genomic_DNA"/>
</dbReference>
<evidence type="ECO:0000256" key="1">
    <source>
        <dbReference type="ARBA" id="ARBA00000274"/>
    </source>
</evidence>
<dbReference type="RefSeq" id="WP_310108836.1">
    <property type="nucleotide sequence ID" value="NZ_CP168530.1"/>
</dbReference>
<evidence type="ECO:0000313" key="5">
    <source>
        <dbReference type="EMBL" id="MEX3751728.1"/>
    </source>
</evidence>
<dbReference type="Pfam" id="PF03641">
    <property type="entry name" value="Lysine_decarbox"/>
    <property type="match status" value="1"/>
</dbReference>
<evidence type="ECO:0000256" key="2">
    <source>
        <dbReference type="ARBA" id="ARBA00011985"/>
    </source>
</evidence>
<evidence type="ECO:0000256" key="4">
    <source>
        <dbReference type="SAM" id="MobiDB-lite"/>
    </source>
</evidence>
<feature type="region of interest" description="Disordered" evidence="4">
    <location>
        <begin position="1"/>
        <end position="36"/>
    </location>
</feature>
<dbReference type="Gene3D" id="3.40.50.450">
    <property type="match status" value="1"/>
</dbReference>
<comment type="caution">
    <text evidence="5">The sequence shown here is derived from an EMBL/GenBank/DDBJ whole genome shotgun (WGS) entry which is preliminary data.</text>
</comment>